<comment type="caution">
    <text evidence="2">The sequence shown here is derived from an EMBL/GenBank/DDBJ whole genome shotgun (WGS) entry which is preliminary data.</text>
</comment>
<reference evidence="2 3" key="1">
    <citation type="journal article" date="2024" name="Chem. Sci.">
        <title>Discovery of megapolipeptins by genome mining of a Burkholderiales bacteria collection.</title>
        <authorList>
            <person name="Paulo B.S."/>
            <person name="Recchia M.J.J."/>
            <person name="Lee S."/>
            <person name="Fergusson C.H."/>
            <person name="Romanowski S.B."/>
            <person name="Hernandez A."/>
            <person name="Krull N."/>
            <person name="Liu D.Y."/>
            <person name="Cavanagh H."/>
            <person name="Bos A."/>
            <person name="Gray C.A."/>
            <person name="Murphy B.T."/>
            <person name="Linington R.G."/>
            <person name="Eustaquio A.S."/>
        </authorList>
    </citation>
    <scope>NUCLEOTIDE SEQUENCE [LARGE SCALE GENOMIC DNA]</scope>
    <source>
        <strain evidence="2 3">RL17-350-BIC-A</strain>
    </source>
</reference>
<gene>
    <name evidence="2" type="ORF">PQR57_17115</name>
</gene>
<evidence type="ECO:0000313" key="2">
    <source>
        <dbReference type="EMBL" id="MFM0002743.1"/>
    </source>
</evidence>
<dbReference type="Gene3D" id="1.10.10.1830">
    <property type="entry name" value="Non-ribosomal peptide synthase, adenylation domain"/>
    <property type="match status" value="1"/>
</dbReference>
<dbReference type="InterPro" id="IPR041464">
    <property type="entry name" value="TubC_N"/>
</dbReference>
<name>A0ABW9ARA3_9BURK</name>
<keyword evidence="3" id="KW-1185">Reference proteome</keyword>
<feature type="domain" description="TubC N-terminal docking" evidence="1">
    <location>
        <begin position="3"/>
        <end position="52"/>
    </location>
</feature>
<dbReference type="Pfam" id="PF18563">
    <property type="entry name" value="TubC_N"/>
    <property type="match status" value="1"/>
</dbReference>
<dbReference type="RefSeq" id="WP_408178010.1">
    <property type="nucleotide sequence ID" value="NZ_JAQQEZ010000010.1"/>
</dbReference>
<evidence type="ECO:0000259" key="1">
    <source>
        <dbReference type="Pfam" id="PF18563"/>
    </source>
</evidence>
<protein>
    <recommendedName>
        <fullName evidence="1">TubC N-terminal docking domain-containing protein</fullName>
    </recommendedName>
</protein>
<sequence length="162" mass="18191">MSIVHILSKAQSLGVRLWLAGDVVKMRGPANAIAAIKPDIAAHKPEVLTYLRAASDDLNSVPADCAGALRHPDGGLYLPWGPYVDHAQLKAMQRELFEVVDELAKLERWRDDDYDIIVQTIERQPVSTLRSDLAYFAERLRVVRAAAAAWEVAAKRSWRYDR</sequence>
<dbReference type="InterPro" id="IPR044894">
    <property type="entry name" value="TubC_N_sf"/>
</dbReference>
<organism evidence="2 3">
    <name type="scientific">Paraburkholderia dipogonis</name>
    <dbReference type="NCBI Taxonomy" id="1211383"/>
    <lineage>
        <taxon>Bacteria</taxon>
        <taxon>Pseudomonadati</taxon>
        <taxon>Pseudomonadota</taxon>
        <taxon>Betaproteobacteria</taxon>
        <taxon>Burkholderiales</taxon>
        <taxon>Burkholderiaceae</taxon>
        <taxon>Paraburkholderia</taxon>
    </lineage>
</organism>
<proteinExistence type="predicted"/>
<dbReference type="Proteomes" id="UP001629230">
    <property type="component" value="Unassembled WGS sequence"/>
</dbReference>
<accession>A0ABW9ARA3</accession>
<dbReference type="EMBL" id="JAQQEZ010000010">
    <property type="protein sequence ID" value="MFM0002743.1"/>
    <property type="molecule type" value="Genomic_DNA"/>
</dbReference>
<evidence type="ECO:0000313" key="3">
    <source>
        <dbReference type="Proteomes" id="UP001629230"/>
    </source>
</evidence>